<gene>
    <name evidence="16" type="primary">LOC116307687</name>
</gene>
<dbReference type="Pfam" id="PF22191">
    <property type="entry name" value="IBR_1"/>
    <property type="match status" value="1"/>
</dbReference>
<name>A0A6P8J2K6_ACTTE</name>
<dbReference type="SMART" id="SM00591">
    <property type="entry name" value="RWD"/>
    <property type="match status" value="1"/>
</dbReference>
<dbReference type="InterPro" id="IPR006575">
    <property type="entry name" value="RWD_dom"/>
</dbReference>
<evidence type="ECO:0000313" key="16">
    <source>
        <dbReference type="RefSeq" id="XP_031573827.1"/>
    </source>
</evidence>
<dbReference type="Gene3D" id="3.10.110.10">
    <property type="entry name" value="Ubiquitin Conjugating Enzyme"/>
    <property type="match status" value="1"/>
</dbReference>
<reference evidence="16" key="1">
    <citation type="submission" date="2025-08" db="UniProtKB">
        <authorList>
            <consortium name="RefSeq"/>
        </authorList>
    </citation>
    <scope>IDENTIFICATION</scope>
    <source>
        <tissue evidence="16">Tentacle</tissue>
    </source>
</reference>
<dbReference type="Gene3D" id="2.20.25.20">
    <property type="match status" value="1"/>
</dbReference>
<dbReference type="PROSITE" id="PS50908">
    <property type="entry name" value="RWD"/>
    <property type="match status" value="1"/>
</dbReference>
<dbReference type="GO" id="GO:0061630">
    <property type="term" value="F:ubiquitin protein ligase activity"/>
    <property type="evidence" value="ECO:0007669"/>
    <property type="project" value="UniProtKB-EC"/>
</dbReference>
<dbReference type="Gene3D" id="1.20.120.1750">
    <property type="match status" value="1"/>
</dbReference>
<dbReference type="PROSITE" id="PS00518">
    <property type="entry name" value="ZF_RING_1"/>
    <property type="match status" value="1"/>
</dbReference>
<dbReference type="InterPro" id="IPR044066">
    <property type="entry name" value="TRIAD_supradom"/>
</dbReference>
<evidence type="ECO:0000256" key="4">
    <source>
        <dbReference type="ARBA" id="ARBA00022679"/>
    </source>
</evidence>
<dbReference type="Pfam" id="PF05773">
    <property type="entry name" value="RWD"/>
    <property type="match status" value="1"/>
</dbReference>
<dbReference type="SMART" id="SM00647">
    <property type="entry name" value="IBR"/>
    <property type="match status" value="2"/>
</dbReference>
<evidence type="ECO:0000256" key="7">
    <source>
        <dbReference type="ARBA" id="ARBA00022771"/>
    </source>
</evidence>
<evidence type="ECO:0000313" key="15">
    <source>
        <dbReference type="Proteomes" id="UP000515163"/>
    </source>
</evidence>
<dbReference type="CDD" id="cd16628">
    <property type="entry name" value="RING-HC_RBR_RNF14"/>
    <property type="match status" value="1"/>
</dbReference>
<evidence type="ECO:0000259" key="12">
    <source>
        <dbReference type="PROSITE" id="PS50089"/>
    </source>
</evidence>
<evidence type="ECO:0000259" key="14">
    <source>
        <dbReference type="PROSITE" id="PS51873"/>
    </source>
</evidence>
<keyword evidence="5" id="KW-0479">Metal-binding</keyword>
<dbReference type="InterPro" id="IPR017907">
    <property type="entry name" value="Znf_RING_CS"/>
</dbReference>
<dbReference type="InterPro" id="IPR047548">
    <property type="entry name" value="Rcat_RBR_RNF14"/>
</dbReference>
<dbReference type="OrthoDB" id="1431934at2759"/>
<dbReference type="InterPro" id="IPR031127">
    <property type="entry name" value="E3_UB_ligase_RBR"/>
</dbReference>
<evidence type="ECO:0000256" key="2">
    <source>
        <dbReference type="ARBA" id="ARBA00004906"/>
    </source>
</evidence>
<comment type="pathway">
    <text evidence="2">Protein modification; protein ubiquitination.</text>
</comment>
<dbReference type="GO" id="GO:0008270">
    <property type="term" value="F:zinc ion binding"/>
    <property type="evidence" value="ECO:0007669"/>
    <property type="project" value="UniProtKB-KW"/>
</dbReference>
<dbReference type="InterPro" id="IPR002867">
    <property type="entry name" value="IBR_dom"/>
</dbReference>
<dbReference type="InterPro" id="IPR001841">
    <property type="entry name" value="Znf_RING"/>
</dbReference>
<organism evidence="15 16">
    <name type="scientific">Actinia tenebrosa</name>
    <name type="common">Australian red waratah sea anemone</name>
    <dbReference type="NCBI Taxonomy" id="6105"/>
    <lineage>
        <taxon>Eukaryota</taxon>
        <taxon>Metazoa</taxon>
        <taxon>Cnidaria</taxon>
        <taxon>Anthozoa</taxon>
        <taxon>Hexacorallia</taxon>
        <taxon>Actiniaria</taxon>
        <taxon>Actiniidae</taxon>
        <taxon>Actinia</taxon>
    </lineage>
</organism>
<sequence length="489" mass="55378">MAADQEEQKDELIALTSIYDNRTFIRSLDDKGGQLNAHLDFPKPFSIRIREAHLPKSFRKDKTVEEADELATSAAKDVFATVNVDYLPPIVLNFELPTAYPSEDAPQYTLSCKWLTNFQLSELCKKLDAIWEEQGPGSVILFTWFQFLLDEAVGVLAIESPFTPKFTRQTNKKFSVDERVVQDVASYHKMVAAILNFNETEKVRVFETSNFTCEVCFSEKPGLSSIKFHDCDHVFCNQCASEYFTVQIQSGASKALNCLASKCESQANPSQVKCLVTPNLYEKYEKHLLQSTLDSMPDIMYCPRPNCQSPVILETNQTLASCPQCAFSFCVFCKKTYHGVSPCSIKNNEFKKLQEEYLSASNEEKEKMEKMYGKQKLKNVFEELVSNEWIKANSKKCPSCSFGIEKVDGCNKMTCSRCRSHFCWLCSSILSSGNPYLHFNSPVGGCFGKLFEAVHWITLLHAQTFLILAQSYIILSNLSTASVHLMRCL</sequence>
<comment type="catalytic activity">
    <reaction evidence="1">
        <text>[E2 ubiquitin-conjugating enzyme]-S-ubiquitinyl-L-cysteine + [acceptor protein]-L-lysine = [E2 ubiquitin-conjugating enzyme]-L-cysteine + [acceptor protein]-N(6)-ubiquitinyl-L-lysine.</text>
        <dbReference type="EC" id="2.3.2.31"/>
    </reaction>
</comment>
<dbReference type="AlphaFoldDB" id="A0A6P8J2K6"/>
<dbReference type="CDD" id="cd20341">
    <property type="entry name" value="BRcat_RBR_RNF14"/>
    <property type="match status" value="1"/>
</dbReference>
<dbReference type="Gene3D" id="3.30.40.10">
    <property type="entry name" value="Zinc/RING finger domain, C3HC4 (zinc finger)"/>
    <property type="match status" value="1"/>
</dbReference>
<dbReference type="InParanoid" id="A0A6P8J2K6"/>
<accession>A0A6P8J2K6</accession>
<dbReference type="PROSITE" id="PS51873">
    <property type="entry name" value="TRIAD"/>
    <property type="match status" value="1"/>
</dbReference>
<dbReference type="Proteomes" id="UP000515163">
    <property type="component" value="Unplaced"/>
</dbReference>
<proteinExistence type="inferred from homology"/>
<dbReference type="KEGG" id="aten:116307687"/>
<evidence type="ECO:0000256" key="9">
    <source>
        <dbReference type="ARBA" id="ARBA00022833"/>
    </source>
</evidence>
<dbReference type="SUPFAM" id="SSF54495">
    <property type="entry name" value="UBC-like"/>
    <property type="match status" value="1"/>
</dbReference>
<dbReference type="PROSITE" id="PS50089">
    <property type="entry name" value="ZF_RING_2"/>
    <property type="match status" value="1"/>
</dbReference>
<keyword evidence="6" id="KW-0677">Repeat</keyword>
<keyword evidence="9" id="KW-0862">Zinc</keyword>
<keyword evidence="8" id="KW-0833">Ubl conjugation pathway</keyword>
<dbReference type="Pfam" id="PF01485">
    <property type="entry name" value="IBR"/>
    <property type="match status" value="1"/>
</dbReference>
<dbReference type="GeneID" id="116307687"/>
<dbReference type="PANTHER" id="PTHR11685">
    <property type="entry name" value="RBR FAMILY RING FINGER AND IBR DOMAIN-CONTAINING"/>
    <property type="match status" value="1"/>
</dbReference>
<protein>
    <recommendedName>
        <fullName evidence="3">RBR-type E3 ubiquitin transferase</fullName>
        <ecNumber evidence="3">2.3.2.31</ecNumber>
    </recommendedName>
</protein>
<dbReference type="FunCoup" id="A0A6P8J2K6">
    <property type="interactions" value="1660"/>
</dbReference>
<dbReference type="RefSeq" id="XP_031573827.1">
    <property type="nucleotide sequence ID" value="XM_031717967.1"/>
</dbReference>
<dbReference type="SUPFAM" id="SSF57850">
    <property type="entry name" value="RING/U-box"/>
    <property type="match status" value="3"/>
</dbReference>
<dbReference type="EC" id="2.3.2.31" evidence="3"/>
<dbReference type="InterPro" id="IPR013083">
    <property type="entry name" value="Znf_RING/FYVE/PHD"/>
</dbReference>
<dbReference type="CDD" id="cd20354">
    <property type="entry name" value="Rcat_RBR_RNF14"/>
    <property type="match status" value="1"/>
</dbReference>
<evidence type="ECO:0000256" key="3">
    <source>
        <dbReference type="ARBA" id="ARBA00012251"/>
    </source>
</evidence>
<dbReference type="GO" id="GO:0016567">
    <property type="term" value="P:protein ubiquitination"/>
    <property type="evidence" value="ECO:0007669"/>
    <property type="project" value="InterPro"/>
</dbReference>
<evidence type="ECO:0000256" key="10">
    <source>
        <dbReference type="ARBA" id="ARBA00044508"/>
    </source>
</evidence>
<keyword evidence="7 11" id="KW-0863">Zinc-finger</keyword>
<dbReference type="FunFam" id="3.30.40.10:FF:000137">
    <property type="entry name" value="RanBP-type and C3HC4-type zinc finger-containing protein 1"/>
    <property type="match status" value="1"/>
</dbReference>
<comment type="similarity">
    <text evidence="10">Belongs to the RBR family. RNF14 subfamily.</text>
</comment>
<dbReference type="CDD" id="cd23820">
    <property type="entry name" value="RWD_RNF14"/>
    <property type="match status" value="1"/>
</dbReference>
<evidence type="ECO:0000256" key="11">
    <source>
        <dbReference type="PROSITE-ProRule" id="PRU00175"/>
    </source>
</evidence>
<keyword evidence="4" id="KW-0808">Transferase</keyword>
<keyword evidence="15" id="KW-1185">Reference proteome</keyword>
<feature type="domain" description="RING-type" evidence="14">
    <location>
        <begin position="209"/>
        <end position="450"/>
    </location>
</feature>
<evidence type="ECO:0000256" key="6">
    <source>
        <dbReference type="ARBA" id="ARBA00022737"/>
    </source>
</evidence>
<evidence type="ECO:0000256" key="8">
    <source>
        <dbReference type="ARBA" id="ARBA00022786"/>
    </source>
</evidence>
<evidence type="ECO:0000259" key="13">
    <source>
        <dbReference type="PROSITE" id="PS50908"/>
    </source>
</evidence>
<dbReference type="InterPro" id="IPR031128">
    <property type="entry name" value="RNF14_RING-HC_Zfn"/>
</dbReference>
<feature type="domain" description="RING-type" evidence="12">
    <location>
        <begin position="213"/>
        <end position="258"/>
    </location>
</feature>
<dbReference type="InterPro" id="IPR016135">
    <property type="entry name" value="UBQ-conjugating_enzyme/RWD"/>
</dbReference>
<feature type="domain" description="RWD" evidence="13">
    <location>
        <begin position="10"/>
        <end position="155"/>
    </location>
</feature>
<evidence type="ECO:0000256" key="1">
    <source>
        <dbReference type="ARBA" id="ARBA00001798"/>
    </source>
</evidence>
<evidence type="ECO:0000256" key="5">
    <source>
        <dbReference type="ARBA" id="ARBA00022723"/>
    </source>
</evidence>